<evidence type="ECO:0000313" key="1">
    <source>
        <dbReference type="EMBL" id="ADI65514.1"/>
    </source>
</evidence>
<protein>
    <submittedName>
        <fullName evidence="1">Uncharacterized protein</fullName>
    </submittedName>
</protein>
<keyword evidence="2" id="KW-1185">Reference proteome</keyword>
<name>D7E5F4_NOSA0</name>
<dbReference type="KEGG" id="naz:Aazo_4055"/>
<dbReference type="RefSeq" id="WP_013192526.1">
    <property type="nucleotide sequence ID" value="NC_014248.1"/>
</dbReference>
<accession>D7E5F4</accession>
<dbReference type="Proteomes" id="UP000001511">
    <property type="component" value="Chromosome"/>
</dbReference>
<dbReference type="eggNOG" id="ENOG5032UG8">
    <property type="taxonomic scope" value="Bacteria"/>
</dbReference>
<proteinExistence type="predicted"/>
<gene>
    <name evidence="1" type="ordered locus">Aazo_4055</name>
</gene>
<dbReference type="AlphaFoldDB" id="D7E5F4"/>
<dbReference type="STRING" id="551115.Aazo_4055"/>
<dbReference type="HOGENOM" id="CLU_1823426_0_0_3"/>
<sequence>MAYWVKIQDQRKEYVINLDCVNTFCYEKNARVTFWLPNSSIPIVINPQSNWEDYQKICDYVEYAQGLDINHAYWVKIIYERKEYIINLNCINSFCHEHNGKLTFWLPDLNFPIIINPISNPESYQKVIHYLEKYTGVYLDNS</sequence>
<dbReference type="EMBL" id="CP002059">
    <property type="protein sequence ID" value="ADI65514.1"/>
    <property type="molecule type" value="Genomic_DNA"/>
</dbReference>
<evidence type="ECO:0000313" key="2">
    <source>
        <dbReference type="Proteomes" id="UP000001511"/>
    </source>
</evidence>
<dbReference type="OrthoDB" id="467165at2"/>
<reference evidence="1 2" key="1">
    <citation type="journal article" date="2010" name="PLoS ONE">
        <title>Genome erosion in a nitrogen-fixing vertically transmitted endosymbiotic multicellular cyanobacterium.</title>
        <authorList>
            <person name="Ran L."/>
            <person name="Larsson J."/>
            <person name="Vigil-Stenman T."/>
            <person name="Nylander J.A."/>
            <person name="Ininbergs K."/>
            <person name="Zheng W.W."/>
            <person name="Lapidus A."/>
            <person name="Lowry S."/>
            <person name="Haselkorn R."/>
            <person name="Bergman B."/>
        </authorList>
    </citation>
    <scope>NUCLEOTIDE SEQUENCE [LARGE SCALE GENOMIC DNA]</scope>
    <source>
        <strain evidence="1 2">0708</strain>
    </source>
</reference>
<organism evidence="1 2">
    <name type="scientific">Nostoc azollae (strain 0708)</name>
    <name type="common">Anabaena azollae (strain 0708)</name>
    <dbReference type="NCBI Taxonomy" id="551115"/>
    <lineage>
        <taxon>Bacteria</taxon>
        <taxon>Bacillati</taxon>
        <taxon>Cyanobacteriota</taxon>
        <taxon>Cyanophyceae</taxon>
        <taxon>Nostocales</taxon>
        <taxon>Nostocaceae</taxon>
        <taxon>Trichormus</taxon>
    </lineage>
</organism>